<dbReference type="PANTHER" id="PTHR12872">
    <property type="entry name" value="ALPHA-N-ACETYLGLUCOSAMINIDASE"/>
    <property type="match status" value="1"/>
</dbReference>
<proteinExistence type="predicted"/>
<sequence length="964" mass="112348">MLISSENNSKKLQELAIKEATRIARNSSTSPEYSETSKRPVGTSLVRRHTITTMPISAACLVEKTSVNEINRKIKTTGCQTPCDSPSKYIDTKAYVGSFTTPTNSRTSTPLRRAETVYKKHTYIPPDEESTKPFQNGKSLTSVGSTPVKVKNNFNTDFYRLCSDTFYDNSENNFNNNFNGSTNSIFFKLKQQLEPEHLDDLQSNATNHVSNLFDKWLINSKVFLLEIKFSNCYNTNLQNQLKLKTKSINHYETAVKDLINRIIGNYHDVNDFIVIIDQSLHPNHLDTFELEMVENDEKLLIKANSGIAATWGFNYYLKYYTNSSVFWSGKNINLNNSNLPIVSQKVRITSKDYVRFYQNIVTYSYSYVWWDWNRWEYEIDWMALNGINMVYAQTAAEYPWLKVLSDLGFKQEEIDNFFPGPAYLAWSRMGNLKKFAGPLPQSWHQDQLNLQLKIIKRYNELGIKYVLPSFSGFVPDQITRLFPYGNFTKAEDWHGFNCTFSCLMMIDPLDPLFIKIGSAYNKEVIRLFGASGFYSADVFNEMIPKSSDLEYLAVVNQAVYESLRIADEKAIWVMQGWLFNDAFWNSERVKAFLSRIPLGNLIILDLYSEYIPHYEQFESYFGHNFVWNMLHNFGGANSIFGDIDQINILPDIARALPNNSMVGIGITMEGINQNEIIYDFMLEKTWRSSLNECEFSDWILKYTHRRYSNSNISSIDSQFNYQYKNFVKLVYNHNDHSKNRQLFAKRPSINLNGETFTNVKDFYKYWHYFVEISHQFKSSALFKYDLVDISKEALRWMFSYLYPELINEWKESDLYKFGEVSSKMIEILEDMEKLLGSDEHYLLGKWLNMAKLKGHDLNEKNLYEFNARSQITLWGTNKTSMVFDYAAKAWSGLIEDYYIPRWKIFFKAVEKSIIRGKPIDVEELVESLLVDAELAFIFSKKEYPTRPIGDSFEIIKKIHSKYGL</sequence>
<dbReference type="PANTHER" id="PTHR12872:SF1">
    <property type="entry name" value="ALPHA-N-ACETYLGLUCOSAMINIDASE"/>
    <property type="match status" value="1"/>
</dbReference>
<keyword evidence="1" id="KW-0378">Hydrolase</keyword>
<organism evidence="5 6">
    <name type="scientific">Brachionus calyciflorus</name>
    <dbReference type="NCBI Taxonomy" id="104777"/>
    <lineage>
        <taxon>Eukaryota</taxon>
        <taxon>Metazoa</taxon>
        <taxon>Spiralia</taxon>
        <taxon>Gnathifera</taxon>
        <taxon>Rotifera</taxon>
        <taxon>Eurotatoria</taxon>
        <taxon>Monogononta</taxon>
        <taxon>Pseudotrocha</taxon>
        <taxon>Ploima</taxon>
        <taxon>Brachionidae</taxon>
        <taxon>Brachionus</taxon>
    </lineage>
</organism>
<dbReference type="Gene3D" id="3.20.20.80">
    <property type="entry name" value="Glycosidases"/>
    <property type="match status" value="1"/>
</dbReference>
<feature type="domain" description="Alpha-N-acetylglucosaminidase C-terminal" evidence="4">
    <location>
        <begin position="698"/>
        <end position="961"/>
    </location>
</feature>
<evidence type="ECO:0000313" key="6">
    <source>
        <dbReference type="Proteomes" id="UP000663879"/>
    </source>
</evidence>
<evidence type="ECO:0000259" key="2">
    <source>
        <dbReference type="Pfam" id="PF05089"/>
    </source>
</evidence>
<dbReference type="Pfam" id="PF12972">
    <property type="entry name" value="NAGLU_C"/>
    <property type="match status" value="1"/>
</dbReference>
<evidence type="ECO:0000259" key="4">
    <source>
        <dbReference type="Pfam" id="PF12972"/>
    </source>
</evidence>
<feature type="domain" description="Alpha-N-acetylglucosaminidase N-terminal" evidence="3">
    <location>
        <begin position="254"/>
        <end position="340"/>
    </location>
</feature>
<dbReference type="Gene3D" id="1.20.120.670">
    <property type="entry name" value="N-acetyl-b-d-glucoasminidase"/>
    <property type="match status" value="1"/>
</dbReference>
<dbReference type="EMBL" id="CAJNOC010004452">
    <property type="protein sequence ID" value="CAF1022348.1"/>
    <property type="molecule type" value="Genomic_DNA"/>
</dbReference>
<dbReference type="Pfam" id="PF12971">
    <property type="entry name" value="NAGLU_N"/>
    <property type="match status" value="1"/>
</dbReference>
<dbReference type="InterPro" id="IPR007781">
    <property type="entry name" value="NAGLU"/>
</dbReference>
<evidence type="ECO:0000256" key="1">
    <source>
        <dbReference type="ARBA" id="ARBA00022801"/>
    </source>
</evidence>
<dbReference type="OrthoDB" id="64736at2759"/>
<accession>A0A814IEF2</accession>
<dbReference type="InterPro" id="IPR024733">
    <property type="entry name" value="NAGLU_tim-barrel"/>
</dbReference>
<keyword evidence="6" id="KW-1185">Reference proteome</keyword>
<gene>
    <name evidence="5" type="ORF">OXX778_LOCUS17443</name>
</gene>
<feature type="domain" description="Alpha-N-acetylglucosaminidase tim-barrel" evidence="2">
    <location>
        <begin position="355"/>
        <end position="687"/>
    </location>
</feature>
<dbReference type="AlphaFoldDB" id="A0A814IEF2"/>
<reference evidence="5" key="1">
    <citation type="submission" date="2021-02" db="EMBL/GenBank/DDBJ databases">
        <authorList>
            <person name="Nowell W R."/>
        </authorList>
    </citation>
    <scope>NUCLEOTIDE SEQUENCE</scope>
    <source>
        <strain evidence="5">Ploen Becks lab</strain>
    </source>
</reference>
<dbReference type="Gene3D" id="3.30.379.10">
    <property type="entry name" value="Chitobiase/beta-hexosaminidase domain 2-like"/>
    <property type="match status" value="1"/>
</dbReference>
<comment type="caution">
    <text evidence="5">The sequence shown here is derived from an EMBL/GenBank/DDBJ whole genome shotgun (WGS) entry which is preliminary data.</text>
</comment>
<dbReference type="GO" id="GO:0016787">
    <property type="term" value="F:hydrolase activity"/>
    <property type="evidence" value="ECO:0007669"/>
    <property type="project" value="UniProtKB-KW"/>
</dbReference>
<dbReference type="InterPro" id="IPR024240">
    <property type="entry name" value="NAGLU_N"/>
</dbReference>
<evidence type="ECO:0000313" key="5">
    <source>
        <dbReference type="EMBL" id="CAF1022348.1"/>
    </source>
</evidence>
<dbReference type="Proteomes" id="UP000663879">
    <property type="component" value="Unassembled WGS sequence"/>
</dbReference>
<evidence type="ECO:0000259" key="3">
    <source>
        <dbReference type="Pfam" id="PF12971"/>
    </source>
</evidence>
<evidence type="ECO:0008006" key="7">
    <source>
        <dbReference type="Google" id="ProtNLM"/>
    </source>
</evidence>
<dbReference type="InterPro" id="IPR029018">
    <property type="entry name" value="Hex-like_dom2"/>
</dbReference>
<dbReference type="Pfam" id="PF05089">
    <property type="entry name" value="NAGLU"/>
    <property type="match status" value="1"/>
</dbReference>
<name>A0A814IEF2_9BILA</name>
<dbReference type="InterPro" id="IPR024732">
    <property type="entry name" value="NAGLU_C"/>
</dbReference>
<protein>
    <recommendedName>
        <fullName evidence="7">Alpha-N-acetylglucosaminidase</fullName>
    </recommendedName>
</protein>